<dbReference type="Proteomes" id="UP001583193">
    <property type="component" value="Unassembled WGS sequence"/>
</dbReference>
<keyword evidence="3" id="KW-1185">Reference proteome</keyword>
<feature type="compositionally biased region" description="Polar residues" evidence="1">
    <location>
        <begin position="291"/>
        <end position="304"/>
    </location>
</feature>
<evidence type="ECO:0000313" key="3">
    <source>
        <dbReference type="Proteomes" id="UP001583193"/>
    </source>
</evidence>
<feature type="compositionally biased region" description="Polar residues" evidence="1">
    <location>
        <begin position="158"/>
        <end position="170"/>
    </location>
</feature>
<feature type="region of interest" description="Disordered" evidence="1">
    <location>
        <begin position="288"/>
        <end position="329"/>
    </location>
</feature>
<proteinExistence type="predicted"/>
<feature type="region of interest" description="Disordered" evidence="1">
    <location>
        <begin position="107"/>
        <end position="182"/>
    </location>
</feature>
<feature type="compositionally biased region" description="Polar residues" evidence="1">
    <location>
        <begin position="27"/>
        <end position="36"/>
    </location>
</feature>
<feature type="compositionally biased region" description="Basic and acidic residues" evidence="1">
    <location>
        <begin position="490"/>
        <end position="505"/>
    </location>
</feature>
<feature type="compositionally biased region" description="Basic residues" evidence="1">
    <location>
        <begin position="138"/>
        <end position="147"/>
    </location>
</feature>
<reference evidence="2 3" key="1">
    <citation type="journal article" date="2024" name="IMA Fungus">
        <title>IMA Genome - F19 : A genome assembly and annotation guide to empower mycologists, including annotated draft genome sequences of Ceratocystis pirilliformis, Diaporthe australafricana, Fusarium ophioides, Paecilomyces lecythidis, and Sporothrix stenoceras.</title>
        <authorList>
            <person name="Aylward J."/>
            <person name="Wilson A.M."/>
            <person name="Visagie C.M."/>
            <person name="Spraker J."/>
            <person name="Barnes I."/>
            <person name="Buitendag C."/>
            <person name="Ceriani C."/>
            <person name="Del Mar Angel L."/>
            <person name="du Plessis D."/>
            <person name="Fuchs T."/>
            <person name="Gasser K."/>
            <person name="Kramer D."/>
            <person name="Li W."/>
            <person name="Munsamy K."/>
            <person name="Piso A."/>
            <person name="Price J.L."/>
            <person name="Sonnekus B."/>
            <person name="Thomas C."/>
            <person name="van der Nest A."/>
            <person name="van Dijk A."/>
            <person name="van Heerden A."/>
            <person name="van Vuuren N."/>
            <person name="Yilmaz N."/>
            <person name="Duong T.A."/>
            <person name="van der Merwe N.A."/>
            <person name="Wingfield M.J."/>
            <person name="Wingfield B.D."/>
        </authorList>
    </citation>
    <scope>NUCLEOTIDE SEQUENCE [LARGE SCALE GENOMIC DNA]</scope>
    <source>
        <strain evidence="2 3">CMW 18167</strain>
    </source>
</reference>
<protein>
    <submittedName>
        <fullName evidence="2">Uncharacterized protein</fullName>
    </submittedName>
</protein>
<comment type="caution">
    <text evidence="2">The sequence shown here is derived from an EMBL/GenBank/DDBJ whole genome shotgun (WGS) entry which is preliminary data.</text>
</comment>
<feature type="compositionally biased region" description="Basic and acidic residues" evidence="1">
    <location>
        <begin position="37"/>
        <end position="56"/>
    </location>
</feature>
<feature type="compositionally biased region" description="Polar residues" evidence="1">
    <location>
        <begin position="457"/>
        <end position="469"/>
    </location>
</feature>
<organism evidence="2 3">
    <name type="scientific">Paecilomyces lecythidis</name>
    <dbReference type="NCBI Taxonomy" id="3004212"/>
    <lineage>
        <taxon>Eukaryota</taxon>
        <taxon>Fungi</taxon>
        <taxon>Dikarya</taxon>
        <taxon>Ascomycota</taxon>
        <taxon>Pezizomycotina</taxon>
        <taxon>Eurotiomycetes</taxon>
        <taxon>Eurotiomycetidae</taxon>
        <taxon>Eurotiales</taxon>
        <taxon>Thermoascaceae</taxon>
        <taxon>Paecilomyces</taxon>
    </lineage>
</organism>
<accession>A0ABR3Y1G1</accession>
<evidence type="ECO:0000256" key="1">
    <source>
        <dbReference type="SAM" id="MobiDB-lite"/>
    </source>
</evidence>
<feature type="compositionally biased region" description="Basic and acidic residues" evidence="1">
    <location>
        <begin position="13"/>
        <end position="26"/>
    </location>
</feature>
<feature type="region of interest" description="Disordered" evidence="1">
    <location>
        <begin position="428"/>
        <end position="505"/>
    </location>
</feature>
<evidence type="ECO:0000313" key="2">
    <source>
        <dbReference type="EMBL" id="KAL1881599.1"/>
    </source>
</evidence>
<gene>
    <name evidence="2" type="ORF">Plec18167_003196</name>
</gene>
<dbReference type="EMBL" id="JAVDPF010000007">
    <property type="protein sequence ID" value="KAL1881599.1"/>
    <property type="molecule type" value="Genomic_DNA"/>
</dbReference>
<feature type="region of interest" description="Disordered" evidence="1">
    <location>
        <begin position="1"/>
        <end position="80"/>
    </location>
</feature>
<name>A0ABR3Y1G1_9EURO</name>
<sequence>MARGLFSSKPKRSMTDPDVLSRKDLSTGEQLSTRSHSPWDHHGARSRAESEAHDVAENGLPRRGWQSASPQFDAPMTEKPEDIILANQQLDSVADENMIGIALGSPGLASSYMETPKESHDQDAAASIKTRDPPQTPLRRKSSKWKKIGSLFKGKQSAPRSRSPFYQVQVSEEEKQDSAFETKLQSESVLRLDGADVKKGGRKEEMIQVMQSPQEIQPGFPDRHGSNDQQEEWPIISPITEKPSGNASTEPAPFLHVDIPDVHMERYSIMFGNVLGNDQSSRLLARRSKTLDNLSVPTETSSMSERPGLPRRRATSPARSTAFPSLPAHPKARKYLDSYTLPRGPSPLSKIKAASMANSAEKLSLEEQDNSHFDALQAPDVDASFVSSTSVETRSDDVDAAVQLKRRPTKSYVNVNEEPTWEMITKPDELPTHQPAIPTGPAVQPTPPPTPPKTALKSPSMTLSLNSSPRKVERIMFGKGSAPIDSPEEPSPRHFDNKEMHPGRDDVVNIPKISIARTVSVSTRSRQTLLAESDTARSRSAERLVNHQPRVPQVVDARRGHRHEKSQLAEIETA</sequence>